<feature type="compositionally biased region" description="Basic residues" evidence="5">
    <location>
        <begin position="196"/>
        <end position="216"/>
    </location>
</feature>
<dbReference type="eggNOG" id="COG0789">
    <property type="taxonomic scope" value="Bacteria"/>
</dbReference>
<evidence type="ECO:0000313" key="8">
    <source>
        <dbReference type="Proteomes" id="UP000012589"/>
    </source>
</evidence>
<evidence type="ECO:0000256" key="1">
    <source>
        <dbReference type="ARBA" id="ARBA00022491"/>
    </source>
</evidence>
<accession>N2B5J5</accession>
<keyword evidence="3" id="KW-0238">DNA-binding</keyword>
<dbReference type="InterPro" id="IPR009061">
    <property type="entry name" value="DNA-bd_dom_put_sf"/>
</dbReference>
<dbReference type="AlphaFoldDB" id="N2B5J5"/>
<dbReference type="PATRIC" id="fig|1235802.3.peg.1428"/>
<evidence type="ECO:0000313" key="7">
    <source>
        <dbReference type="EMBL" id="EMZ33798.1"/>
    </source>
</evidence>
<dbReference type="HOGENOM" id="CLU_068421_1_0_9"/>
<sequence>MEKVRYMISDAANIVQVESHVLRYWEEELELMVPRNELGHRYYTQENIQEFLRIKELKERGYQLKAIRLILQDEKERKEEGVTEPAIRIEKVDGREIGEEVSEREMMKNEVIHVTQKTDQLAEDIQRERRMEQFQSMMTEIVRKAISENNQGLSEQVGVQVGEHVIKEMNYLMRIQEEQEEERFRKLDEAIRSIGRHGRRRARKERLSRKERRMLKKKNELAPDLTI</sequence>
<dbReference type="Pfam" id="PF13411">
    <property type="entry name" value="MerR_1"/>
    <property type="match status" value="1"/>
</dbReference>
<proteinExistence type="predicted"/>
<keyword evidence="1" id="KW-0678">Repressor</keyword>
<feature type="domain" description="HTH merR-type" evidence="6">
    <location>
        <begin position="5"/>
        <end position="73"/>
    </location>
</feature>
<feature type="region of interest" description="Disordered" evidence="5">
    <location>
        <begin position="196"/>
        <end position="227"/>
    </location>
</feature>
<reference evidence="7 8" key="1">
    <citation type="journal article" date="2014" name="Genome Announc.">
        <title>Draft genome sequences of the altered schaedler flora, a defined bacterial community from gnotobiotic mice.</title>
        <authorList>
            <person name="Wannemuehler M.J."/>
            <person name="Overstreet A.M."/>
            <person name="Ward D.V."/>
            <person name="Phillips G.J."/>
        </authorList>
    </citation>
    <scope>NUCLEOTIDE SEQUENCE [LARGE SCALE GENOMIC DNA]</scope>
    <source>
        <strain evidence="7 8">ASF492</strain>
    </source>
</reference>
<dbReference type="SMART" id="SM00422">
    <property type="entry name" value="HTH_MERR"/>
    <property type="match status" value="1"/>
</dbReference>
<dbReference type="InterPro" id="IPR047057">
    <property type="entry name" value="MerR_fam"/>
</dbReference>
<dbReference type="OrthoDB" id="9811174at2"/>
<dbReference type="Gene3D" id="1.10.1660.10">
    <property type="match status" value="1"/>
</dbReference>
<dbReference type="Proteomes" id="UP000012589">
    <property type="component" value="Unassembled WGS sequence"/>
</dbReference>
<dbReference type="EMBL" id="AQFT01000039">
    <property type="protein sequence ID" value="EMZ33798.1"/>
    <property type="molecule type" value="Genomic_DNA"/>
</dbReference>
<name>N2B5J5_9FIRM</name>
<comment type="caution">
    <text evidence="7">The sequence shown here is derived from an EMBL/GenBank/DDBJ whole genome shotgun (WGS) entry which is preliminary data.</text>
</comment>
<evidence type="ECO:0000259" key="6">
    <source>
        <dbReference type="PROSITE" id="PS50937"/>
    </source>
</evidence>
<dbReference type="SUPFAM" id="SSF46955">
    <property type="entry name" value="Putative DNA-binding domain"/>
    <property type="match status" value="1"/>
</dbReference>
<evidence type="ECO:0000256" key="2">
    <source>
        <dbReference type="ARBA" id="ARBA00023015"/>
    </source>
</evidence>
<dbReference type="GO" id="GO:0003677">
    <property type="term" value="F:DNA binding"/>
    <property type="evidence" value="ECO:0007669"/>
    <property type="project" value="UniProtKB-KW"/>
</dbReference>
<dbReference type="GO" id="GO:0003700">
    <property type="term" value="F:DNA-binding transcription factor activity"/>
    <property type="evidence" value="ECO:0007669"/>
    <property type="project" value="InterPro"/>
</dbReference>
<keyword evidence="4" id="KW-0804">Transcription</keyword>
<evidence type="ECO:0000256" key="4">
    <source>
        <dbReference type="ARBA" id="ARBA00023163"/>
    </source>
</evidence>
<protein>
    <recommendedName>
        <fullName evidence="6">HTH merR-type domain-containing protein</fullName>
    </recommendedName>
</protein>
<evidence type="ECO:0000256" key="3">
    <source>
        <dbReference type="ARBA" id="ARBA00023125"/>
    </source>
</evidence>
<dbReference type="PROSITE" id="PS50937">
    <property type="entry name" value="HTH_MERR_2"/>
    <property type="match status" value="1"/>
</dbReference>
<dbReference type="PANTHER" id="PTHR30204">
    <property type="entry name" value="REDOX-CYCLING DRUG-SENSING TRANSCRIPTIONAL ACTIVATOR SOXR"/>
    <property type="match status" value="1"/>
</dbReference>
<keyword evidence="2" id="KW-0805">Transcription regulation</keyword>
<organism evidence="7 8">
    <name type="scientific">Eubacterium plexicaudatum ASF492</name>
    <dbReference type="NCBI Taxonomy" id="1235802"/>
    <lineage>
        <taxon>Bacteria</taxon>
        <taxon>Bacillati</taxon>
        <taxon>Bacillota</taxon>
        <taxon>Clostridia</taxon>
        <taxon>Eubacteriales</taxon>
        <taxon>Eubacteriaceae</taxon>
        <taxon>Eubacterium</taxon>
    </lineage>
</organism>
<evidence type="ECO:0000256" key="5">
    <source>
        <dbReference type="SAM" id="MobiDB-lite"/>
    </source>
</evidence>
<dbReference type="PANTHER" id="PTHR30204:SF69">
    <property type="entry name" value="MERR-FAMILY TRANSCRIPTIONAL REGULATOR"/>
    <property type="match status" value="1"/>
</dbReference>
<keyword evidence="8" id="KW-1185">Reference proteome</keyword>
<gene>
    <name evidence="7" type="ORF">C823_01338</name>
</gene>
<dbReference type="InterPro" id="IPR000551">
    <property type="entry name" value="MerR-type_HTH_dom"/>
</dbReference>
<dbReference type="STRING" id="1235802.C823_01338"/>